<evidence type="ECO:0000313" key="8">
    <source>
        <dbReference type="EMBL" id="KXN70422.1"/>
    </source>
</evidence>
<evidence type="ECO:0000256" key="6">
    <source>
        <dbReference type="SAM" id="SignalP"/>
    </source>
</evidence>
<evidence type="ECO:0000256" key="3">
    <source>
        <dbReference type="ARBA" id="ARBA00022630"/>
    </source>
</evidence>
<feature type="signal peptide" evidence="6">
    <location>
        <begin position="1"/>
        <end position="23"/>
    </location>
</feature>
<organism evidence="8 9">
    <name type="scientific">Conidiobolus coronatus (strain ATCC 28846 / CBS 209.66 / NRRL 28638)</name>
    <name type="common">Delacroixia coronata</name>
    <dbReference type="NCBI Taxonomy" id="796925"/>
    <lineage>
        <taxon>Eukaryota</taxon>
        <taxon>Fungi</taxon>
        <taxon>Fungi incertae sedis</taxon>
        <taxon>Zoopagomycota</taxon>
        <taxon>Entomophthoromycotina</taxon>
        <taxon>Entomophthoromycetes</taxon>
        <taxon>Entomophthorales</taxon>
        <taxon>Ancylistaceae</taxon>
        <taxon>Conidiobolus</taxon>
    </lineage>
</organism>
<gene>
    <name evidence="8" type="ORF">CONCODRAFT_39468</name>
</gene>
<evidence type="ECO:0000256" key="2">
    <source>
        <dbReference type="ARBA" id="ARBA00005466"/>
    </source>
</evidence>
<accession>A0A137P5Y8</accession>
<keyword evidence="4" id="KW-0274">FAD</keyword>
<dbReference type="STRING" id="796925.A0A137P5Y8"/>
<name>A0A137P5Y8_CONC2</name>
<dbReference type="Gene3D" id="3.40.462.20">
    <property type="match status" value="1"/>
</dbReference>
<dbReference type="OrthoDB" id="415825at2759"/>
<dbReference type="InterPro" id="IPR050416">
    <property type="entry name" value="FAD-linked_Oxidoreductase"/>
</dbReference>
<dbReference type="PANTHER" id="PTHR42973:SF39">
    <property type="entry name" value="FAD-BINDING PCMH-TYPE DOMAIN-CONTAINING PROTEIN"/>
    <property type="match status" value="1"/>
</dbReference>
<dbReference type="InterPro" id="IPR016166">
    <property type="entry name" value="FAD-bd_PCMH"/>
</dbReference>
<dbReference type="InterPro" id="IPR036318">
    <property type="entry name" value="FAD-bd_PCMH-like_sf"/>
</dbReference>
<dbReference type="EMBL" id="KQ964503">
    <property type="protein sequence ID" value="KXN70422.1"/>
    <property type="molecule type" value="Genomic_DNA"/>
</dbReference>
<comment type="similarity">
    <text evidence="2">Belongs to the oxygen-dependent FAD-linked oxidoreductase family.</text>
</comment>
<evidence type="ECO:0000259" key="7">
    <source>
        <dbReference type="PROSITE" id="PS51387"/>
    </source>
</evidence>
<dbReference type="Proteomes" id="UP000070444">
    <property type="component" value="Unassembled WGS sequence"/>
</dbReference>
<evidence type="ECO:0000256" key="1">
    <source>
        <dbReference type="ARBA" id="ARBA00001974"/>
    </source>
</evidence>
<evidence type="ECO:0000313" key="9">
    <source>
        <dbReference type="Proteomes" id="UP000070444"/>
    </source>
</evidence>
<comment type="cofactor">
    <cofactor evidence="1">
        <name>FAD</name>
        <dbReference type="ChEBI" id="CHEBI:57692"/>
    </cofactor>
</comment>
<dbReference type="GO" id="GO:0016491">
    <property type="term" value="F:oxidoreductase activity"/>
    <property type="evidence" value="ECO:0007669"/>
    <property type="project" value="UniProtKB-KW"/>
</dbReference>
<dbReference type="SUPFAM" id="SSF56176">
    <property type="entry name" value="FAD-binding/transporter-associated domain-like"/>
    <property type="match status" value="1"/>
</dbReference>
<feature type="chain" id="PRO_5007294522" evidence="6">
    <location>
        <begin position="24"/>
        <end position="497"/>
    </location>
</feature>
<reference evidence="8 9" key="1">
    <citation type="journal article" date="2015" name="Genome Biol. Evol.">
        <title>Phylogenomic analyses indicate that early fungi evolved digesting cell walls of algal ancestors of land plants.</title>
        <authorList>
            <person name="Chang Y."/>
            <person name="Wang S."/>
            <person name="Sekimoto S."/>
            <person name="Aerts A.L."/>
            <person name="Choi C."/>
            <person name="Clum A."/>
            <person name="LaButti K.M."/>
            <person name="Lindquist E.A."/>
            <person name="Yee Ngan C."/>
            <person name="Ohm R.A."/>
            <person name="Salamov A.A."/>
            <person name="Grigoriev I.V."/>
            <person name="Spatafora J.W."/>
            <person name="Berbee M.L."/>
        </authorList>
    </citation>
    <scope>NUCLEOTIDE SEQUENCE [LARGE SCALE GENOMIC DNA]</scope>
    <source>
        <strain evidence="8 9">NRRL 28638</strain>
    </source>
</reference>
<dbReference type="Gene3D" id="3.30.465.10">
    <property type="match status" value="1"/>
</dbReference>
<protein>
    <submittedName>
        <fullName evidence="8">FAD-binding domain-containing protein</fullName>
    </submittedName>
</protein>
<dbReference type="GO" id="GO:0071949">
    <property type="term" value="F:FAD binding"/>
    <property type="evidence" value="ECO:0007669"/>
    <property type="project" value="InterPro"/>
</dbReference>
<dbReference type="Pfam" id="PF08031">
    <property type="entry name" value="BBE"/>
    <property type="match status" value="1"/>
</dbReference>
<dbReference type="Pfam" id="PF01565">
    <property type="entry name" value="FAD_binding_4"/>
    <property type="match status" value="1"/>
</dbReference>
<dbReference type="PANTHER" id="PTHR42973">
    <property type="entry name" value="BINDING OXIDOREDUCTASE, PUTATIVE (AFU_ORTHOLOGUE AFUA_1G17690)-RELATED"/>
    <property type="match status" value="1"/>
</dbReference>
<keyword evidence="3" id="KW-0285">Flavoprotein</keyword>
<feature type="domain" description="FAD-binding PCMH-type" evidence="7">
    <location>
        <begin position="62"/>
        <end position="235"/>
    </location>
</feature>
<proteinExistence type="inferred from homology"/>
<dbReference type="AlphaFoldDB" id="A0A137P5Y8"/>
<dbReference type="OMA" id="AHKLYYG"/>
<keyword evidence="6" id="KW-0732">Signal</keyword>
<dbReference type="PROSITE" id="PS51387">
    <property type="entry name" value="FAD_PCMH"/>
    <property type="match status" value="1"/>
</dbReference>
<evidence type="ECO:0000256" key="5">
    <source>
        <dbReference type="ARBA" id="ARBA00023002"/>
    </source>
</evidence>
<dbReference type="InterPro" id="IPR016169">
    <property type="entry name" value="FAD-bd_PCMH_sub2"/>
</dbReference>
<dbReference type="InterPro" id="IPR012951">
    <property type="entry name" value="BBE"/>
</dbReference>
<keyword evidence="5" id="KW-0560">Oxidoreductase</keyword>
<sequence length="497" mass="55843">MTSLKSLIYTFALTLAVYGKTASEEKQIREFENCLRIGLPKAKVLTQGEEYEAANYQWNLRNPVTPLGIFSVVDRNEIQIAVKCSTMTNVPIVAKCGGHSYEKYSFGTGKEIIIDLHKMDKIYVDAETQTATVQAGALLGNVYYQLYKQGGFAVPAGSCPTVGVAGHTLGGGYGLSARKHGLMIDNLLQADIVLPNGQAAIASKNSHPDLFWALRGAGTGNFGIVSEFKFKLFKPPSVLTRIHNHYSFDKSEEAFKAFQKWAASNPDPSITTLANFGKDGFTVNSVIQPDSEEHRIKLIDQLESAFPSNYDNEDNRFDYDFIGMVKDFGGPSVTSEDQLGKVVHSMQPQEFFRAKSAYVDKELSDSEIKEWKKVIEEGPHNWLVLFDMQGGALNNFSRNETAFVHRHKPLYSIQLIGEYSGNELVNTNESWGETYFDRIKNFLSDESFQNYIDAKAGNSYHKYYAENFDRLQKVKQMYDPKNKFNFKQSIPLPEKSN</sequence>
<evidence type="ECO:0000256" key="4">
    <source>
        <dbReference type="ARBA" id="ARBA00022827"/>
    </source>
</evidence>
<dbReference type="InterPro" id="IPR006094">
    <property type="entry name" value="Oxid_FAD_bind_N"/>
</dbReference>
<keyword evidence="9" id="KW-1185">Reference proteome</keyword>